<evidence type="ECO:0000313" key="3">
    <source>
        <dbReference type="Proteomes" id="UP000245464"/>
    </source>
</evidence>
<proteinExistence type="predicted"/>
<accession>A0A317AL05</accession>
<dbReference type="KEGG" id="ptrr:90955297"/>
<protein>
    <submittedName>
        <fullName evidence="2">Uncharacterized protein</fullName>
    </submittedName>
</protein>
<evidence type="ECO:0000256" key="1">
    <source>
        <dbReference type="SAM" id="MobiDB-lite"/>
    </source>
</evidence>
<organism evidence="2 3">
    <name type="scientific">Pyrenophora tritici-repentis</name>
    <dbReference type="NCBI Taxonomy" id="45151"/>
    <lineage>
        <taxon>Eukaryota</taxon>
        <taxon>Fungi</taxon>
        <taxon>Dikarya</taxon>
        <taxon>Ascomycota</taxon>
        <taxon>Pezizomycotina</taxon>
        <taxon>Dothideomycetes</taxon>
        <taxon>Pleosporomycetidae</taxon>
        <taxon>Pleosporales</taxon>
        <taxon>Pleosporineae</taxon>
        <taxon>Pleosporaceae</taxon>
        <taxon>Pyrenophora</taxon>
    </lineage>
</organism>
<dbReference type="GeneID" id="90955297"/>
<reference evidence="2" key="1">
    <citation type="journal article" date="2018" name="BMC Genomics">
        <title>Comparative genomics of the wheat fungal pathogen Pyrenophora tritici-repentis reveals chromosomal variations and genome plasticity.</title>
        <authorList>
            <person name="Moolhuijzen P."/>
            <person name="See P.T."/>
            <person name="Hane J.K."/>
            <person name="Shi G."/>
            <person name="Liu Z."/>
            <person name="Oliver R.P."/>
            <person name="Moffat C.S."/>
        </authorList>
    </citation>
    <scope>NUCLEOTIDE SEQUENCE [LARGE SCALE GENOMIC DNA]</scope>
    <source>
        <strain evidence="2">M4</strain>
    </source>
</reference>
<dbReference type="Proteomes" id="UP000245464">
    <property type="component" value="Chromosome 2"/>
</dbReference>
<sequence>MATIQTQRDATVILTDSSNWIPWYRQLKLKCQSQGIWPLLDPEGVRLQRIQPEAPLPQTFRSMNRQVAPQLPYRIPPETLEATREDQHKTLQKCRQQPHESPLYQRECQNS</sequence>
<name>A0A317AL05_9PLEO</name>
<gene>
    <name evidence="2" type="ORF">PtrM4_056770</name>
</gene>
<comment type="caution">
    <text evidence="2">The sequence shown here is derived from an EMBL/GenBank/DDBJ whole genome shotgun (WGS) entry which is preliminary data.</text>
</comment>
<dbReference type="AlphaFoldDB" id="A0A317AL05"/>
<evidence type="ECO:0000313" key="2">
    <source>
        <dbReference type="EMBL" id="KAF7574054.1"/>
    </source>
</evidence>
<dbReference type="EMBL" id="NQIK02000002">
    <property type="protein sequence ID" value="KAF7574054.1"/>
    <property type="molecule type" value="Genomic_DNA"/>
</dbReference>
<dbReference type="RefSeq" id="XP_065963902.1">
    <property type="nucleotide sequence ID" value="XM_066105275.1"/>
</dbReference>
<feature type="region of interest" description="Disordered" evidence="1">
    <location>
        <begin position="84"/>
        <end position="111"/>
    </location>
</feature>